<dbReference type="Proteomes" id="UP000467236">
    <property type="component" value="Chromosome"/>
</dbReference>
<feature type="region of interest" description="Disordered" evidence="1">
    <location>
        <begin position="1"/>
        <end position="21"/>
    </location>
</feature>
<protein>
    <submittedName>
        <fullName evidence="2">Uncharacterized protein</fullName>
    </submittedName>
</protein>
<evidence type="ECO:0000256" key="1">
    <source>
        <dbReference type="SAM" id="MobiDB-lite"/>
    </source>
</evidence>
<keyword evidence="3" id="KW-1185">Reference proteome</keyword>
<sequence>MAWTQRVQHVIDAEDGGPDTDYPDGKPQLVGVCKPCHVRVKTPMTTLESAAHLC</sequence>
<gene>
    <name evidence="2" type="ORF">MSHI_33620</name>
</gene>
<dbReference type="EMBL" id="AP022575">
    <property type="protein sequence ID" value="BBX75456.1"/>
    <property type="molecule type" value="Genomic_DNA"/>
</dbReference>
<reference evidence="2 3" key="1">
    <citation type="journal article" date="2019" name="Emerg. Microbes Infect.">
        <title>Comprehensive subspecies identification of 175 nontuberculous mycobacteria species based on 7547 genomic profiles.</title>
        <authorList>
            <person name="Matsumoto Y."/>
            <person name="Kinjo T."/>
            <person name="Motooka D."/>
            <person name="Nabeya D."/>
            <person name="Jung N."/>
            <person name="Uechi K."/>
            <person name="Horii T."/>
            <person name="Iida T."/>
            <person name="Fujita J."/>
            <person name="Nakamura S."/>
        </authorList>
    </citation>
    <scope>NUCLEOTIDE SEQUENCE [LARGE SCALE GENOMIC DNA]</scope>
    <source>
        <strain evidence="2 3">JCM 14233</strain>
    </source>
</reference>
<proteinExistence type="predicted"/>
<name>A0A7I7MTN4_9MYCO</name>
<accession>A0A7I7MTN4</accession>
<dbReference type="KEGG" id="mshj:MSHI_33620"/>
<dbReference type="AlphaFoldDB" id="A0A7I7MTN4"/>
<organism evidence="2 3">
    <name type="scientific">Mycobacterium shinjukuense</name>
    <dbReference type="NCBI Taxonomy" id="398694"/>
    <lineage>
        <taxon>Bacteria</taxon>
        <taxon>Bacillati</taxon>
        <taxon>Actinomycetota</taxon>
        <taxon>Actinomycetes</taxon>
        <taxon>Mycobacteriales</taxon>
        <taxon>Mycobacteriaceae</taxon>
        <taxon>Mycobacterium</taxon>
    </lineage>
</organism>
<evidence type="ECO:0000313" key="2">
    <source>
        <dbReference type="EMBL" id="BBX75456.1"/>
    </source>
</evidence>
<evidence type="ECO:0000313" key="3">
    <source>
        <dbReference type="Proteomes" id="UP000467236"/>
    </source>
</evidence>